<dbReference type="VEuPathDB" id="FungiDB:SCHCODRAFT_01095360"/>
<feature type="non-terminal residue" evidence="2">
    <location>
        <position position="982"/>
    </location>
</feature>
<keyword evidence="3" id="KW-1185">Reference proteome</keyword>
<dbReference type="Gene3D" id="3.60.130.30">
    <property type="match status" value="1"/>
</dbReference>
<protein>
    <submittedName>
        <fullName evidence="2">Uncharacterized protein</fullName>
    </submittedName>
</protein>
<feature type="region of interest" description="Disordered" evidence="1">
    <location>
        <begin position="963"/>
        <end position="982"/>
    </location>
</feature>
<dbReference type="EMBL" id="GL377306">
    <property type="protein sequence ID" value="EFI97517.1"/>
    <property type="molecule type" value="Genomic_DNA"/>
</dbReference>
<feature type="compositionally biased region" description="Polar residues" evidence="1">
    <location>
        <begin position="256"/>
        <end position="281"/>
    </location>
</feature>
<dbReference type="GeneID" id="9596506"/>
<dbReference type="eggNOG" id="ENOG502SNUP">
    <property type="taxonomic scope" value="Eukaryota"/>
</dbReference>
<feature type="compositionally biased region" description="Low complexity" evidence="1">
    <location>
        <begin position="180"/>
        <end position="194"/>
    </location>
</feature>
<evidence type="ECO:0000256" key="1">
    <source>
        <dbReference type="SAM" id="MobiDB-lite"/>
    </source>
</evidence>
<organism evidence="3">
    <name type="scientific">Schizophyllum commune (strain H4-8 / FGSC 9210)</name>
    <name type="common">Split gill fungus</name>
    <dbReference type="NCBI Taxonomy" id="578458"/>
    <lineage>
        <taxon>Eukaryota</taxon>
        <taxon>Fungi</taxon>
        <taxon>Dikarya</taxon>
        <taxon>Basidiomycota</taxon>
        <taxon>Agaricomycotina</taxon>
        <taxon>Agaricomycetes</taxon>
        <taxon>Agaricomycetidae</taxon>
        <taxon>Agaricales</taxon>
        <taxon>Schizophyllaceae</taxon>
        <taxon>Schizophyllum</taxon>
    </lineage>
</organism>
<feature type="compositionally biased region" description="Low complexity" evidence="1">
    <location>
        <begin position="33"/>
        <end position="44"/>
    </location>
</feature>
<dbReference type="InParanoid" id="D8Q629"/>
<name>D8Q629_SCHCM</name>
<feature type="compositionally biased region" description="Low complexity" evidence="1">
    <location>
        <begin position="80"/>
        <end position="89"/>
    </location>
</feature>
<dbReference type="HOGENOM" id="CLU_303301_0_0_1"/>
<reference evidence="2 3" key="1">
    <citation type="journal article" date="2010" name="Nat. Biotechnol.">
        <title>Genome sequence of the model mushroom Schizophyllum commune.</title>
        <authorList>
            <person name="Ohm R.A."/>
            <person name="de Jong J.F."/>
            <person name="Lugones L.G."/>
            <person name="Aerts A."/>
            <person name="Kothe E."/>
            <person name="Stajich J.E."/>
            <person name="de Vries R.P."/>
            <person name="Record E."/>
            <person name="Levasseur A."/>
            <person name="Baker S.E."/>
            <person name="Bartholomew K.A."/>
            <person name="Coutinho P.M."/>
            <person name="Erdmann S."/>
            <person name="Fowler T.J."/>
            <person name="Gathman A.C."/>
            <person name="Lombard V."/>
            <person name="Henrissat B."/>
            <person name="Knabe N."/>
            <person name="Kuees U."/>
            <person name="Lilly W.W."/>
            <person name="Lindquist E."/>
            <person name="Lucas S."/>
            <person name="Magnuson J.K."/>
            <person name="Piumi F."/>
            <person name="Raudaskoski M."/>
            <person name="Salamov A."/>
            <person name="Schmutz J."/>
            <person name="Schwarze F.W.M.R."/>
            <person name="vanKuyk P.A."/>
            <person name="Horton J.S."/>
            <person name="Grigoriev I.V."/>
            <person name="Woesten H.A.B."/>
        </authorList>
    </citation>
    <scope>NUCLEOTIDE SEQUENCE [LARGE SCALE GENOMIC DNA]</scope>
    <source>
        <strain evidence="3">H4-8 / FGSC 9210</strain>
    </source>
</reference>
<gene>
    <name evidence="2" type="ORF">SCHCODRAFT_109420</name>
</gene>
<sequence>MLTALGRGARPFLSLPLPFCGLIMRTRLSTRQATARSTLAAAAPRPRRARARSPCSDDDGGVIIIQRAPRPSQANRPRSRSLSSNPPQRGRTINANVNAPSLALSHARGRRAPEANARSRSSSASTRPTRSSTTSMRSSCAREEEAMTSSPSPVRRTRPAGIPPAGYFDKLPRQYRATVSASSISPSRRSSRPSLDAAQNHRAPARARSQSLPSDTDSEVVFLGRWMIAPGAGPSRSARSPGPSAAVPNPAGVRSHSPTAPSVAPSSNVSDGSSVARSHSSPLIRGAARIVRGLRGRPANTNIPSDAGSMRSLGRGPPSESEYQPTSAEGEEEDEASGFTSLGKRKKRVGGRVRRVLGTVTAGIRAAAKGKKAAKTVAKPKAVLDVPGNEDTVRLSGSAPGEIPPFEAFTLNDVFNGAAPVEPDVVSVHEIEDQPTWKSEARAIRKAFTRSRLQAALPSWFGGNYVARQTLVPIKPAHLCPRPILPPQAVKSHKHAIRYAAYVQNGGMKAHARKRAEKAKERDVLHAVHALPLHVVTSTGWTTRVNVKELGAAGQRLIMVDWSGRSDFGITDTDKLLLVKGICWPGDPTWPSVIAGCGDWMETLSRTVAIPASSWQNRRGNLGAINFGISFGGGQQRPGNLALSHHNRLAIQEATSQPCFKRLTGHIDSVMRGTFYEHWALYHETLEGLLEADSTLVRNFPGSCMACATFNLGPSCVSLPHRDTQNLAFGLCIVHSQGDYNPDKGGHLVLWDLGYVIRFPPGSTIIFPSALIKHSNTPIQEGETRRSFTQFFSGHLFRWAYNGDRTDKEAHAGFDERDWLAYNLDKSTRKKFGKVMIKPLTGMKSHKVRGARPRVAALRPGLGNEAAGFLDLMSPANSRAKEVFEAASPKHRRADGVRQALADDVDRAPSHCSYIWTTVELVLSQSTERQIDRVLAPNIVSIAFGLQSGTSPSSFILHPSFSSSSSPLKAHAALPQDTHASF</sequence>
<proteinExistence type="predicted"/>
<dbReference type="RefSeq" id="XP_003032420.1">
    <property type="nucleotide sequence ID" value="XM_003032374.1"/>
</dbReference>
<dbReference type="STRING" id="578458.D8Q629"/>
<feature type="compositionally biased region" description="Low complexity" evidence="1">
    <location>
        <begin position="114"/>
        <end position="139"/>
    </location>
</feature>
<dbReference type="Proteomes" id="UP000007431">
    <property type="component" value="Unassembled WGS sequence"/>
</dbReference>
<evidence type="ECO:0000313" key="3">
    <source>
        <dbReference type="Proteomes" id="UP000007431"/>
    </source>
</evidence>
<feature type="region of interest" description="Disordered" evidence="1">
    <location>
        <begin position="33"/>
        <end position="216"/>
    </location>
</feature>
<accession>D8Q629</accession>
<feature type="region of interest" description="Disordered" evidence="1">
    <location>
        <begin position="232"/>
        <end position="348"/>
    </location>
</feature>
<dbReference type="AlphaFoldDB" id="D8Q629"/>
<dbReference type="OrthoDB" id="3202607at2759"/>
<dbReference type="KEGG" id="scm:SCHCO_01095360"/>
<evidence type="ECO:0000313" key="2">
    <source>
        <dbReference type="EMBL" id="EFI97517.1"/>
    </source>
</evidence>
<feature type="compositionally biased region" description="Low complexity" evidence="1">
    <location>
        <begin position="232"/>
        <end position="246"/>
    </location>
</feature>